<evidence type="ECO:0000256" key="1">
    <source>
        <dbReference type="SAM" id="Phobius"/>
    </source>
</evidence>
<comment type="caution">
    <text evidence="2">The sequence shown here is derived from an EMBL/GenBank/DDBJ whole genome shotgun (WGS) entry which is preliminary data.</text>
</comment>
<evidence type="ECO:0000313" key="2">
    <source>
        <dbReference type="EMBL" id="MPC39521.1"/>
    </source>
</evidence>
<keyword evidence="1" id="KW-1133">Transmembrane helix</keyword>
<sequence>MSVDRTTVWKLQQADYVRKQSVEQNLCQPCKIRGLRSNFQLVEHHLNSTKCDPLFLIEAQNVQKVFCKVALCWLPDAAAAEEVVAVAGLVFVVGQILACCTVLWRQRLLRVGGQVRRLLRKLW</sequence>
<name>A0A5B7EXK2_PORTR</name>
<dbReference type="EMBL" id="VSRR010004388">
    <property type="protein sequence ID" value="MPC39521.1"/>
    <property type="molecule type" value="Genomic_DNA"/>
</dbReference>
<feature type="transmembrane region" description="Helical" evidence="1">
    <location>
        <begin position="83"/>
        <end position="104"/>
    </location>
</feature>
<keyword evidence="3" id="KW-1185">Reference proteome</keyword>
<gene>
    <name evidence="2" type="ORF">E2C01_033058</name>
</gene>
<keyword evidence="1" id="KW-0812">Transmembrane</keyword>
<accession>A0A5B7EXK2</accession>
<evidence type="ECO:0000313" key="3">
    <source>
        <dbReference type="Proteomes" id="UP000324222"/>
    </source>
</evidence>
<dbReference type="AlphaFoldDB" id="A0A5B7EXK2"/>
<keyword evidence="1" id="KW-0472">Membrane</keyword>
<reference evidence="2 3" key="1">
    <citation type="submission" date="2019-05" db="EMBL/GenBank/DDBJ databases">
        <title>Another draft genome of Portunus trituberculatus and its Hox gene families provides insights of decapod evolution.</title>
        <authorList>
            <person name="Jeong J.-H."/>
            <person name="Song I."/>
            <person name="Kim S."/>
            <person name="Choi T."/>
            <person name="Kim D."/>
            <person name="Ryu S."/>
            <person name="Kim W."/>
        </authorList>
    </citation>
    <scope>NUCLEOTIDE SEQUENCE [LARGE SCALE GENOMIC DNA]</scope>
    <source>
        <tissue evidence="2">Muscle</tissue>
    </source>
</reference>
<dbReference type="Proteomes" id="UP000324222">
    <property type="component" value="Unassembled WGS sequence"/>
</dbReference>
<proteinExistence type="predicted"/>
<organism evidence="2 3">
    <name type="scientific">Portunus trituberculatus</name>
    <name type="common">Swimming crab</name>
    <name type="synonym">Neptunus trituberculatus</name>
    <dbReference type="NCBI Taxonomy" id="210409"/>
    <lineage>
        <taxon>Eukaryota</taxon>
        <taxon>Metazoa</taxon>
        <taxon>Ecdysozoa</taxon>
        <taxon>Arthropoda</taxon>
        <taxon>Crustacea</taxon>
        <taxon>Multicrustacea</taxon>
        <taxon>Malacostraca</taxon>
        <taxon>Eumalacostraca</taxon>
        <taxon>Eucarida</taxon>
        <taxon>Decapoda</taxon>
        <taxon>Pleocyemata</taxon>
        <taxon>Brachyura</taxon>
        <taxon>Eubrachyura</taxon>
        <taxon>Portunoidea</taxon>
        <taxon>Portunidae</taxon>
        <taxon>Portuninae</taxon>
        <taxon>Portunus</taxon>
    </lineage>
</organism>
<protein>
    <submittedName>
        <fullName evidence="2">Uncharacterized protein</fullName>
    </submittedName>
</protein>